<evidence type="ECO:0000256" key="7">
    <source>
        <dbReference type="ARBA" id="ARBA00022519"/>
    </source>
</evidence>
<gene>
    <name evidence="13" type="primary">ccmD</name>
    <name evidence="13" type="ORF">ACFQS8_11285</name>
</gene>
<keyword evidence="5 12" id="KW-0813">Transport</keyword>
<comment type="function">
    <text evidence="1 12">Required for the export of heme to the periplasm for the biogenesis of c-type cytochromes.</text>
</comment>
<evidence type="ECO:0000256" key="2">
    <source>
        <dbReference type="ARBA" id="ARBA00004377"/>
    </source>
</evidence>
<evidence type="ECO:0000313" key="14">
    <source>
        <dbReference type="Proteomes" id="UP001596492"/>
    </source>
</evidence>
<keyword evidence="9 12" id="KW-0201">Cytochrome c-type biogenesis</keyword>
<keyword evidence="6 12" id="KW-1003">Cell membrane</keyword>
<dbReference type="Pfam" id="PF04995">
    <property type="entry name" value="CcmD"/>
    <property type="match status" value="1"/>
</dbReference>
<evidence type="ECO:0000256" key="10">
    <source>
        <dbReference type="ARBA" id="ARBA00022989"/>
    </source>
</evidence>
<evidence type="ECO:0000256" key="11">
    <source>
        <dbReference type="ARBA" id="ARBA00023136"/>
    </source>
</evidence>
<dbReference type="NCBIfam" id="TIGR03141">
    <property type="entry name" value="cytochro_ccmD"/>
    <property type="match status" value="1"/>
</dbReference>
<reference evidence="14" key="1">
    <citation type="journal article" date="2019" name="Int. J. Syst. Evol. Microbiol.">
        <title>The Global Catalogue of Microorganisms (GCM) 10K type strain sequencing project: providing services to taxonomists for standard genome sequencing and annotation.</title>
        <authorList>
            <consortium name="The Broad Institute Genomics Platform"/>
            <consortium name="The Broad Institute Genome Sequencing Center for Infectious Disease"/>
            <person name="Wu L."/>
            <person name="Ma J."/>
        </authorList>
    </citation>
    <scope>NUCLEOTIDE SEQUENCE [LARGE SCALE GENOMIC DNA]</scope>
    <source>
        <strain evidence="14">CCUG 51308</strain>
    </source>
</reference>
<dbReference type="EMBL" id="JBHTBR010000005">
    <property type="protein sequence ID" value="MFC7292202.1"/>
    <property type="molecule type" value="Genomic_DNA"/>
</dbReference>
<comment type="subcellular location">
    <subcellularLocation>
        <location evidence="2 12">Cell inner membrane</location>
        <topology evidence="2 12">Single-pass membrane protein</topology>
    </subcellularLocation>
</comment>
<dbReference type="InterPro" id="IPR007078">
    <property type="entry name" value="Haem_export_protD_CcmD"/>
</dbReference>
<dbReference type="RefSeq" id="WP_382167439.1">
    <property type="nucleotide sequence ID" value="NZ_JBHTBR010000005.1"/>
</dbReference>
<protein>
    <recommendedName>
        <fullName evidence="4 12">Heme exporter protein D</fullName>
    </recommendedName>
</protein>
<evidence type="ECO:0000256" key="9">
    <source>
        <dbReference type="ARBA" id="ARBA00022748"/>
    </source>
</evidence>
<comment type="caution">
    <text evidence="13">The sequence shown here is derived from an EMBL/GenBank/DDBJ whole genome shotgun (WGS) entry which is preliminary data.</text>
</comment>
<feature type="transmembrane region" description="Helical" evidence="12">
    <location>
        <begin position="6"/>
        <end position="28"/>
    </location>
</feature>
<sequence length="46" mass="5212">MDKYAPFVWASYGVAFGLLAVLTVFIVLRLKRAKTRHEKLVAESSE</sequence>
<evidence type="ECO:0000313" key="13">
    <source>
        <dbReference type="EMBL" id="MFC7292202.1"/>
    </source>
</evidence>
<evidence type="ECO:0000256" key="12">
    <source>
        <dbReference type="RuleBase" id="RU363101"/>
    </source>
</evidence>
<proteinExistence type="inferred from homology"/>
<evidence type="ECO:0000256" key="1">
    <source>
        <dbReference type="ARBA" id="ARBA00002442"/>
    </source>
</evidence>
<evidence type="ECO:0000256" key="4">
    <source>
        <dbReference type="ARBA" id="ARBA00016461"/>
    </source>
</evidence>
<evidence type="ECO:0000256" key="3">
    <source>
        <dbReference type="ARBA" id="ARBA00008741"/>
    </source>
</evidence>
<evidence type="ECO:0000256" key="8">
    <source>
        <dbReference type="ARBA" id="ARBA00022692"/>
    </source>
</evidence>
<keyword evidence="7 12" id="KW-0997">Cell inner membrane</keyword>
<organism evidence="13 14">
    <name type="scientific">Hirschia litorea</name>
    <dbReference type="NCBI Taxonomy" id="1199156"/>
    <lineage>
        <taxon>Bacteria</taxon>
        <taxon>Pseudomonadati</taxon>
        <taxon>Pseudomonadota</taxon>
        <taxon>Alphaproteobacteria</taxon>
        <taxon>Hyphomonadales</taxon>
        <taxon>Hyphomonadaceae</taxon>
        <taxon>Hirschia</taxon>
    </lineage>
</organism>
<keyword evidence="10 12" id="KW-1133">Transmembrane helix</keyword>
<keyword evidence="14" id="KW-1185">Reference proteome</keyword>
<name>A0ABW2IMS4_9PROT</name>
<keyword evidence="11 12" id="KW-0472">Membrane</keyword>
<dbReference type="Proteomes" id="UP001596492">
    <property type="component" value="Unassembled WGS sequence"/>
</dbReference>
<evidence type="ECO:0000256" key="6">
    <source>
        <dbReference type="ARBA" id="ARBA00022475"/>
    </source>
</evidence>
<evidence type="ECO:0000256" key="5">
    <source>
        <dbReference type="ARBA" id="ARBA00022448"/>
    </source>
</evidence>
<accession>A0ABW2IMS4</accession>
<keyword evidence="8 12" id="KW-0812">Transmembrane</keyword>
<comment type="similarity">
    <text evidence="3 12">Belongs to the CcmD/CycX/HelD family.</text>
</comment>